<organism evidence="3 4">
    <name type="scientific">Micromonospora saelicesensis</name>
    <dbReference type="NCBI Taxonomy" id="285676"/>
    <lineage>
        <taxon>Bacteria</taxon>
        <taxon>Bacillati</taxon>
        <taxon>Actinomycetota</taxon>
        <taxon>Actinomycetes</taxon>
        <taxon>Micromonosporales</taxon>
        <taxon>Micromonosporaceae</taxon>
        <taxon>Micromonospora</taxon>
    </lineage>
</organism>
<dbReference type="InterPro" id="IPR001279">
    <property type="entry name" value="Metallo-B-lactamas"/>
</dbReference>
<dbReference type="AlphaFoldDB" id="A0A328NKU4"/>
<protein>
    <recommendedName>
        <fullName evidence="2">Metallo-beta-lactamase domain-containing protein</fullName>
    </recommendedName>
</protein>
<dbReference type="InterPro" id="IPR036866">
    <property type="entry name" value="RibonucZ/Hydroxyglut_hydro"/>
</dbReference>
<name>A0A328NKU4_9ACTN</name>
<dbReference type="InterPro" id="IPR050114">
    <property type="entry name" value="UPF0173_UPF0282_UlaG_hydrolase"/>
</dbReference>
<evidence type="ECO:0000313" key="4">
    <source>
        <dbReference type="Proteomes" id="UP000249419"/>
    </source>
</evidence>
<feature type="region of interest" description="Disordered" evidence="1">
    <location>
        <begin position="19"/>
        <end position="47"/>
    </location>
</feature>
<dbReference type="Pfam" id="PF13483">
    <property type="entry name" value="Lactamase_B_3"/>
    <property type="match status" value="1"/>
</dbReference>
<reference evidence="3 4" key="1">
    <citation type="submission" date="2018-03" db="EMBL/GenBank/DDBJ databases">
        <title>Defining the species Micromonospora saelicesensis and Micromonospora noduli under the framework of genomics.</title>
        <authorList>
            <person name="Riesco R."/>
            <person name="Trujillo M.E."/>
        </authorList>
    </citation>
    <scope>NUCLEOTIDE SEQUENCE [LARGE SCALE GENOMIC DNA]</scope>
    <source>
        <strain evidence="3 4">PSN13</strain>
    </source>
</reference>
<dbReference type="CDD" id="cd06262">
    <property type="entry name" value="metallo-hydrolase-like_MBL-fold"/>
    <property type="match status" value="1"/>
</dbReference>
<feature type="compositionally biased region" description="Low complexity" evidence="1">
    <location>
        <begin position="26"/>
        <end position="37"/>
    </location>
</feature>
<dbReference type="PANTHER" id="PTHR43546">
    <property type="entry name" value="UPF0173 METAL-DEPENDENT HYDROLASE MJ1163-RELATED"/>
    <property type="match status" value="1"/>
</dbReference>
<dbReference type="Gene3D" id="3.60.15.10">
    <property type="entry name" value="Ribonuclease Z/Hydroxyacylglutathione hydrolase-like"/>
    <property type="match status" value="1"/>
</dbReference>
<dbReference type="SMART" id="SM00849">
    <property type="entry name" value="Lactamase_B"/>
    <property type="match status" value="1"/>
</dbReference>
<feature type="domain" description="Metallo-beta-lactamase" evidence="2">
    <location>
        <begin position="87"/>
        <end position="254"/>
    </location>
</feature>
<evidence type="ECO:0000313" key="3">
    <source>
        <dbReference type="EMBL" id="RAO27717.1"/>
    </source>
</evidence>
<dbReference type="EMBL" id="PYAG01000039">
    <property type="protein sequence ID" value="RAO27717.1"/>
    <property type="molecule type" value="Genomic_DNA"/>
</dbReference>
<comment type="caution">
    <text evidence="3">The sequence shown here is derived from an EMBL/GenBank/DDBJ whole genome shotgun (WGS) entry which is preliminary data.</text>
</comment>
<accession>A0A328NKU4</accession>
<sequence length="290" mass="30885">MPDRGYAAVDSGTLVVTPRLRGSAAPRLRGSGASRPGSSRRRGGRLDGLPLELMSQTNQAARQSLIEQTPAFDRPCHSGRMRLIKYGHACVRLEADDRVLVIDPGTFSEAEALDGVDEVLVTHEHPDHLDIAKLVAASQRNSAFRVYLPSAAIESAPELGSAAVAVDAGQRFTAAGFAVDVVGGEHAEIYDGLPGCANVGFVVDGTVYHPGDSLFAPPSPVATLLVPAAAPWLKLSEALDFVRAVRPKRAFPIHDATLNELGQEYFDGWLDLKGGTEYARIPVGESVTIR</sequence>
<evidence type="ECO:0000259" key="2">
    <source>
        <dbReference type="SMART" id="SM00849"/>
    </source>
</evidence>
<evidence type="ECO:0000256" key="1">
    <source>
        <dbReference type="SAM" id="MobiDB-lite"/>
    </source>
</evidence>
<dbReference type="PANTHER" id="PTHR43546:SF3">
    <property type="entry name" value="UPF0173 METAL-DEPENDENT HYDROLASE MJ1163"/>
    <property type="match status" value="1"/>
</dbReference>
<proteinExistence type="predicted"/>
<dbReference type="Proteomes" id="UP000249419">
    <property type="component" value="Unassembled WGS sequence"/>
</dbReference>
<dbReference type="SUPFAM" id="SSF56281">
    <property type="entry name" value="Metallo-hydrolase/oxidoreductase"/>
    <property type="match status" value="1"/>
</dbReference>
<gene>
    <name evidence="3" type="ORF">PSN13_05605</name>
</gene>